<proteinExistence type="inferred from homology"/>
<dbReference type="PANTHER" id="PTHR46894">
    <property type="entry name" value="TSC22 DOMAIN FAMILY PROTEIN 2"/>
    <property type="match status" value="1"/>
</dbReference>
<reference evidence="4" key="2">
    <citation type="submission" date="2025-08" db="UniProtKB">
        <authorList>
            <consortium name="Ensembl"/>
        </authorList>
    </citation>
    <scope>IDENTIFICATION</scope>
</reference>
<feature type="coiled-coil region" evidence="2">
    <location>
        <begin position="287"/>
        <end position="321"/>
    </location>
</feature>
<protein>
    <submittedName>
        <fullName evidence="4">TSC22 domain family protein 4</fullName>
    </submittedName>
</protein>
<dbReference type="GO" id="GO:0006357">
    <property type="term" value="P:regulation of transcription by RNA polymerase II"/>
    <property type="evidence" value="ECO:0007669"/>
    <property type="project" value="InterPro"/>
</dbReference>
<dbReference type="InterPro" id="IPR047862">
    <property type="entry name" value="TSC22/BUN_CS"/>
</dbReference>
<evidence type="ECO:0000256" key="1">
    <source>
        <dbReference type="ARBA" id="ARBA00007908"/>
    </source>
</evidence>
<sequence>MSGGKKRSGFQITSVTSDFKQTPNDQSAPSTALTAQGSAYSLQGSSSQPTTPSLKRRYASHDASAQEAGCSRFRVVRLAVSGPGGGSGRGKPYHRGRWTCTEFMEREEVLGIRRVLDTMRHAHSLESLEMIGRDADRGGVHSQGATHLLCQPVKNKDSSGAVIHSGPPSPTHKGPVNVRLLDCKEPGGAEQLDSSPSSPPAHPRVLPPPLQLEAGRHGQHILRLSHSQPSSPPAGSNHLAPVRTPATFSLDQTFFSLTQDASSSANNLIAIDNKIEQAMDLVKSHLMLAVREEVELLKEQIRELQDKNQHLEKENLLLRTLTHDVPNTQNT</sequence>
<feature type="compositionally biased region" description="Pro residues" evidence="3">
    <location>
        <begin position="197"/>
        <end position="210"/>
    </location>
</feature>
<dbReference type="Ensembl" id="ENSTRUT00000054945.2">
    <property type="protein sequence ID" value="ENSTRUP00000054666.2"/>
    <property type="gene ID" value="ENSTRUG00000021980.2"/>
</dbReference>
<dbReference type="SUPFAM" id="SSF58026">
    <property type="entry name" value="Delta-sleep-inducing peptide immunoreactive peptide"/>
    <property type="match status" value="1"/>
</dbReference>
<evidence type="ECO:0000256" key="2">
    <source>
        <dbReference type="SAM" id="Coils"/>
    </source>
</evidence>
<organism evidence="4 5">
    <name type="scientific">Takifugu rubripes</name>
    <name type="common">Japanese pufferfish</name>
    <name type="synonym">Fugu rubripes</name>
    <dbReference type="NCBI Taxonomy" id="31033"/>
    <lineage>
        <taxon>Eukaryota</taxon>
        <taxon>Metazoa</taxon>
        <taxon>Chordata</taxon>
        <taxon>Craniata</taxon>
        <taxon>Vertebrata</taxon>
        <taxon>Euteleostomi</taxon>
        <taxon>Actinopterygii</taxon>
        <taxon>Neopterygii</taxon>
        <taxon>Teleostei</taxon>
        <taxon>Neoteleostei</taxon>
        <taxon>Acanthomorphata</taxon>
        <taxon>Eupercaria</taxon>
        <taxon>Tetraodontiformes</taxon>
        <taxon>Tetradontoidea</taxon>
        <taxon>Tetraodontidae</taxon>
        <taxon>Takifugu</taxon>
    </lineage>
</organism>
<evidence type="ECO:0000313" key="4">
    <source>
        <dbReference type="Ensembl" id="ENSTRUP00000054666.2"/>
    </source>
</evidence>
<accession>A0A3B5KGZ5</accession>
<feature type="compositionally biased region" description="Polar residues" evidence="3">
    <location>
        <begin position="10"/>
        <end position="53"/>
    </location>
</feature>
<dbReference type="AlphaFoldDB" id="A0A3B5KGZ5"/>
<reference evidence="4 5" key="1">
    <citation type="journal article" date="2011" name="Genome Biol. Evol.">
        <title>Integration of the genetic map and genome assembly of fugu facilitates insights into distinct features of genome evolution in teleosts and mammals.</title>
        <authorList>
            <person name="Kai W."/>
            <person name="Kikuchi K."/>
            <person name="Tohari S."/>
            <person name="Chew A.K."/>
            <person name="Tay A."/>
            <person name="Fujiwara A."/>
            <person name="Hosoya S."/>
            <person name="Suetake H."/>
            <person name="Naruse K."/>
            <person name="Brenner S."/>
            <person name="Suzuki Y."/>
            <person name="Venkatesh B."/>
        </authorList>
    </citation>
    <scope>NUCLEOTIDE SEQUENCE [LARGE SCALE GENOMIC DNA]</scope>
</reference>
<evidence type="ECO:0000313" key="5">
    <source>
        <dbReference type="Proteomes" id="UP000005226"/>
    </source>
</evidence>
<dbReference type="Gene3D" id="1.20.5.490">
    <property type="entry name" value="Single helix bin"/>
    <property type="match status" value="1"/>
</dbReference>
<dbReference type="InParanoid" id="A0A3B5KGZ5"/>
<evidence type="ECO:0000256" key="3">
    <source>
        <dbReference type="SAM" id="MobiDB-lite"/>
    </source>
</evidence>
<dbReference type="OMA" id="YEQEMDH"/>
<dbReference type="InterPro" id="IPR000580">
    <property type="entry name" value="TSC22/Bun"/>
</dbReference>
<comment type="similarity">
    <text evidence="1">Belongs to the TSC-22/Dip/Bun family.</text>
</comment>
<gene>
    <name evidence="4" type="primary">zgc:153012</name>
</gene>
<keyword evidence="2" id="KW-0175">Coiled coil</keyword>
<dbReference type="PROSITE" id="PS01289">
    <property type="entry name" value="TSC22"/>
    <property type="match status" value="1"/>
</dbReference>
<dbReference type="STRING" id="31033.ENSTRUP00000054666"/>
<dbReference type="InterPro" id="IPR053049">
    <property type="entry name" value="TSC22_domain_protein_2"/>
</dbReference>
<feature type="region of interest" description="Disordered" evidence="3">
    <location>
        <begin position="1"/>
        <end position="62"/>
    </location>
</feature>
<name>A0A3B5KGZ5_TAKRU</name>
<keyword evidence="5" id="KW-1185">Reference proteome</keyword>
<dbReference type="PANTHER" id="PTHR46894:SF1">
    <property type="entry name" value="TSC22 DOMAIN FAMILY PROTEIN 2"/>
    <property type="match status" value="1"/>
</dbReference>
<dbReference type="Proteomes" id="UP000005226">
    <property type="component" value="Chromosome 8"/>
</dbReference>
<dbReference type="GeneTree" id="ENSGT00940000159144"/>
<feature type="region of interest" description="Disordered" evidence="3">
    <location>
        <begin position="157"/>
        <end position="211"/>
    </location>
</feature>
<reference evidence="4" key="3">
    <citation type="submission" date="2025-09" db="UniProtKB">
        <authorList>
            <consortium name="Ensembl"/>
        </authorList>
    </citation>
    <scope>IDENTIFICATION</scope>
</reference>
<dbReference type="Pfam" id="PF01166">
    <property type="entry name" value="TSC22"/>
    <property type="match status" value="1"/>
</dbReference>